<evidence type="ECO:0008006" key="5">
    <source>
        <dbReference type="Google" id="ProtNLM"/>
    </source>
</evidence>
<evidence type="ECO:0000313" key="4">
    <source>
        <dbReference type="Proteomes" id="UP000315673"/>
    </source>
</evidence>
<keyword evidence="1" id="KW-0472">Membrane</keyword>
<dbReference type="AlphaFoldDB" id="A0A5B8LP86"/>
<name>A0A5B8LP86_9SPHN</name>
<keyword evidence="1" id="KW-1133">Transmembrane helix</keyword>
<accession>A0A5B8LP86</accession>
<evidence type="ECO:0000313" key="3">
    <source>
        <dbReference type="EMBL" id="QDZ08930.1"/>
    </source>
</evidence>
<keyword evidence="1" id="KW-0812">Transmembrane</keyword>
<keyword evidence="4" id="KW-1185">Reference proteome</keyword>
<feature type="signal peptide" evidence="2">
    <location>
        <begin position="1"/>
        <end position="22"/>
    </location>
</feature>
<sequence>MKRIVLGAAAFLAATLSAPAFAAVSVDGVCADDLVLTAGSSLAGCSDRSDSDVLDTVRDPELNAALAKLGYDGPAVTYRGLPGTAFLGSLNGAHTLNLPNAFNGTVYLGVEYDDGKGNAGKSMRIYKIAASDLDKITLNRGAGQNAVVLATVPGRLPEAATWGMLLLGFGAVGFALRKAKALSDARFEEKIKRLAAGENA</sequence>
<dbReference type="KEGG" id="spai:FPZ24_16815"/>
<dbReference type="EMBL" id="CP042306">
    <property type="protein sequence ID" value="QDZ08930.1"/>
    <property type="molecule type" value="Genomic_DNA"/>
</dbReference>
<reference evidence="3 4" key="1">
    <citation type="submission" date="2019-07" db="EMBL/GenBank/DDBJ databases">
        <title>Full genome sequence of Sphingomonas sp. 4R-6-7(HKS19).</title>
        <authorList>
            <person name="Im W.-T."/>
        </authorList>
    </citation>
    <scope>NUCLEOTIDE SEQUENCE [LARGE SCALE GENOMIC DNA]</scope>
    <source>
        <strain evidence="3 4">HKS19</strain>
    </source>
</reference>
<gene>
    <name evidence="3" type="ORF">FPZ24_16815</name>
</gene>
<evidence type="ECO:0000256" key="2">
    <source>
        <dbReference type="SAM" id="SignalP"/>
    </source>
</evidence>
<protein>
    <recommendedName>
        <fullName evidence="5">PEP-CTERM protein-sorting domain-containing protein</fullName>
    </recommendedName>
</protein>
<dbReference type="RefSeq" id="WP_146573958.1">
    <property type="nucleotide sequence ID" value="NZ_CP042306.1"/>
</dbReference>
<proteinExistence type="predicted"/>
<evidence type="ECO:0000256" key="1">
    <source>
        <dbReference type="SAM" id="Phobius"/>
    </source>
</evidence>
<organism evidence="3 4">
    <name type="scientific">Sphingomonas panacisoli</name>
    <dbReference type="NCBI Taxonomy" id="1813879"/>
    <lineage>
        <taxon>Bacteria</taxon>
        <taxon>Pseudomonadati</taxon>
        <taxon>Pseudomonadota</taxon>
        <taxon>Alphaproteobacteria</taxon>
        <taxon>Sphingomonadales</taxon>
        <taxon>Sphingomonadaceae</taxon>
        <taxon>Sphingomonas</taxon>
    </lineage>
</organism>
<feature type="chain" id="PRO_5022904179" description="PEP-CTERM protein-sorting domain-containing protein" evidence="2">
    <location>
        <begin position="23"/>
        <end position="200"/>
    </location>
</feature>
<feature type="transmembrane region" description="Helical" evidence="1">
    <location>
        <begin position="159"/>
        <end position="176"/>
    </location>
</feature>
<dbReference type="Proteomes" id="UP000315673">
    <property type="component" value="Chromosome"/>
</dbReference>
<keyword evidence="2" id="KW-0732">Signal</keyword>